<protein>
    <recommendedName>
        <fullName evidence="3">Lipoprotein</fullName>
    </recommendedName>
</protein>
<reference evidence="1 2" key="1">
    <citation type="submission" date="2018-11" db="EMBL/GenBank/DDBJ databases">
        <title>Genomic Encyclopedia of Type Strains, Phase IV (KMG-IV): sequencing the most valuable type-strain genomes for metagenomic binning, comparative biology and taxonomic classification.</title>
        <authorList>
            <person name="Goeker M."/>
        </authorList>
    </citation>
    <scope>NUCLEOTIDE SEQUENCE [LARGE SCALE GENOMIC DNA]</scope>
    <source>
        <strain evidence="1 2">DSM 21945</strain>
    </source>
</reference>
<dbReference type="Proteomes" id="UP000268033">
    <property type="component" value="Unassembled WGS sequence"/>
</dbReference>
<dbReference type="PROSITE" id="PS51257">
    <property type="entry name" value="PROKAR_LIPOPROTEIN"/>
    <property type="match status" value="1"/>
</dbReference>
<dbReference type="EMBL" id="RJUL01000004">
    <property type="protein sequence ID" value="ROQ27359.1"/>
    <property type="molecule type" value="Genomic_DNA"/>
</dbReference>
<proteinExistence type="predicted"/>
<dbReference type="RefSeq" id="WP_148049822.1">
    <property type="nucleotide sequence ID" value="NZ_RJUL01000004.1"/>
</dbReference>
<dbReference type="AlphaFoldDB" id="A0A3N1PH14"/>
<name>A0A3N1PH14_9GAMM</name>
<organism evidence="1 2">
    <name type="scientific">Gallaecimonas pentaromativorans</name>
    <dbReference type="NCBI Taxonomy" id="584787"/>
    <lineage>
        <taxon>Bacteria</taxon>
        <taxon>Pseudomonadati</taxon>
        <taxon>Pseudomonadota</taxon>
        <taxon>Gammaproteobacteria</taxon>
        <taxon>Enterobacterales</taxon>
        <taxon>Gallaecimonadaceae</taxon>
        <taxon>Gallaecimonas</taxon>
    </lineage>
</organism>
<comment type="caution">
    <text evidence="1">The sequence shown here is derived from an EMBL/GenBank/DDBJ whole genome shotgun (WGS) entry which is preliminary data.</text>
</comment>
<evidence type="ECO:0000313" key="1">
    <source>
        <dbReference type="EMBL" id="ROQ27359.1"/>
    </source>
</evidence>
<sequence length="113" mass="13365">MNKIVYLIFLVVLVGCFPSSEESASMESYVKFKESYYSYYTQDMWDARLEYVLRTKYKPRKSIKSLNAEINIDEDSIVYRNGTDYKHFTKKELKIENEQVKLCDQLGCEVVSE</sequence>
<gene>
    <name evidence="1" type="ORF">EDC28_1046</name>
</gene>
<evidence type="ECO:0008006" key="3">
    <source>
        <dbReference type="Google" id="ProtNLM"/>
    </source>
</evidence>
<evidence type="ECO:0000313" key="2">
    <source>
        <dbReference type="Proteomes" id="UP000268033"/>
    </source>
</evidence>
<keyword evidence="2" id="KW-1185">Reference proteome</keyword>
<accession>A0A3N1PH14</accession>